<dbReference type="EMBL" id="CABM01000045">
    <property type="protein sequence ID" value="CBH97653.1"/>
    <property type="molecule type" value="Genomic_DNA"/>
</dbReference>
<accession>E6PRU7</accession>
<gene>
    <name evidence="1" type="ORF">CARN2_3127</name>
</gene>
<dbReference type="AlphaFoldDB" id="E6PRU7"/>
<name>E6PRU7_9ZZZZ</name>
<organism evidence="1">
    <name type="scientific">mine drainage metagenome</name>
    <dbReference type="NCBI Taxonomy" id="410659"/>
    <lineage>
        <taxon>unclassified sequences</taxon>
        <taxon>metagenomes</taxon>
        <taxon>ecological metagenomes</taxon>
    </lineage>
</organism>
<evidence type="ECO:0000313" key="1">
    <source>
        <dbReference type="EMBL" id="CBH97653.1"/>
    </source>
</evidence>
<proteinExistence type="predicted"/>
<reference evidence="1" key="1">
    <citation type="submission" date="2009-10" db="EMBL/GenBank/DDBJ databases">
        <title>Diversity of trophic interactions inside an arsenic-rich microbial ecosystem.</title>
        <authorList>
            <person name="Bertin P.N."/>
            <person name="Heinrich-Salmeron A."/>
            <person name="Pelletier E."/>
            <person name="Goulhen-Chollet F."/>
            <person name="Arsene-Ploetze F."/>
            <person name="Gallien S."/>
            <person name="Calteau A."/>
            <person name="Vallenet D."/>
            <person name="Casiot C."/>
            <person name="Chane-Woon-Ming B."/>
            <person name="Giloteaux L."/>
            <person name="Barakat M."/>
            <person name="Bonnefoy V."/>
            <person name="Bruneel O."/>
            <person name="Chandler M."/>
            <person name="Cleiss J."/>
            <person name="Duran R."/>
            <person name="Elbaz-Poulichet F."/>
            <person name="Fonknechten N."/>
            <person name="Lauga B."/>
            <person name="Mornico D."/>
            <person name="Ortet P."/>
            <person name="Schaeffer C."/>
            <person name="Siguier P."/>
            <person name="Alexander Thil Smith A."/>
            <person name="Van Dorsselaer A."/>
            <person name="Weissenbach J."/>
            <person name="Medigue C."/>
            <person name="Le Paslier D."/>
        </authorList>
    </citation>
    <scope>NUCLEOTIDE SEQUENCE</scope>
</reference>
<sequence>MSMRANALQVCVNFNIFQYVWNTIDEID</sequence>
<comment type="caution">
    <text evidence="1">The sequence shown here is derived from an EMBL/GenBank/DDBJ whole genome shotgun (WGS) entry which is preliminary data.</text>
</comment>
<protein>
    <submittedName>
        <fullName evidence="1">Uncharacterized protein</fullName>
    </submittedName>
</protein>